<comment type="similarity">
    <text evidence="2">Belongs to the glycosyl hydrolase 47 family.</text>
</comment>
<reference evidence="6 7" key="2">
    <citation type="submission" date="2018-11" db="EMBL/GenBank/DDBJ databases">
        <authorList>
            <consortium name="Pathogen Informatics"/>
        </authorList>
    </citation>
    <scope>NUCLEOTIDE SEQUENCE [LARGE SCALE GENOMIC DNA]</scope>
    <source>
        <strain evidence="6 7">MHpl1</strain>
    </source>
</reference>
<dbReference type="GO" id="GO:0005975">
    <property type="term" value="P:carbohydrate metabolic process"/>
    <property type="evidence" value="ECO:0007669"/>
    <property type="project" value="InterPro"/>
</dbReference>
<evidence type="ECO:0000313" key="6">
    <source>
        <dbReference type="EMBL" id="VDO38407.1"/>
    </source>
</evidence>
<dbReference type="InterPro" id="IPR001382">
    <property type="entry name" value="Glyco_hydro_47"/>
</dbReference>
<dbReference type="EMBL" id="UZAF01017144">
    <property type="protein sequence ID" value="VDO38407.1"/>
    <property type="molecule type" value="Genomic_DNA"/>
</dbReference>
<dbReference type="GO" id="GO:1904380">
    <property type="term" value="P:endoplasmic reticulum mannose trimming"/>
    <property type="evidence" value="ECO:0007669"/>
    <property type="project" value="InterPro"/>
</dbReference>
<dbReference type="InterPro" id="IPR036026">
    <property type="entry name" value="Seven-hairpin_glycosidases"/>
</dbReference>
<dbReference type="GO" id="GO:0016020">
    <property type="term" value="C:membrane"/>
    <property type="evidence" value="ECO:0007669"/>
    <property type="project" value="InterPro"/>
</dbReference>
<gene>
    <name evidence="6" type="ORF">HPLM_LOCUS9795</name>
</gene>
<keyword evidence="3" id="KW-0256">Endoplasmic reticulum</keyword>
<dbReference type="PANTHER" id="PTHR45679:SF6">
    <property type="entry name" value="ER DEGRADATION-ENHANCING ALPHA-MANNOSIDASE-LIKE PROTEIN 2"/>
    <property type="match status" value="1"/>
</dbReference>
<dbReference type="WBParaSite" id="HPLM_0000980301-mRNA-1">
    <property type="protein sequence ID" value="HPLM_0000980301-mRNA-1"/>
    <property type="gene ID" value="HPLM_0000980301"/>
</dbReference>
<dbReference type="Proteomes" id="UP000268014">
    <property type="component" value="Unassembled WGS sequence"/>
</dbReference>
<keyword evidence="7" id="KW-1185">Reference proteome</keyword>
<dbReference type="Gene3D" id="1.50.10.10">
    <property type="match status" value="1"/>
</dbReference>
<dbReference type="Pfam" id="PF01532">
    <property type="entry name" value="Glyco_hydro_47"/>
    <property type="match status" value="1"/>
</dbReference>
<proteinExistence type="inferred from homology"/>
<reference evidence="8" key="1">
    <citation type="submission" date="2017-02" db="UniProtKB">
        <authorList>
            <consortium name="WormBaseParasite"/>
        </authorList>
    </citation>
    <scope>IDENTIFICATION</scope>
</reference>
<comment type="cofactor">
    <cofactor evidence="5">
        <name>Ca(2+)</name>
        <dbReference type="ChEBI" id="CHEBI:29108"/>
    </cofactor>
</comment>
<dbReference type="GO" id="GO:0005509">
    <property type="term" value="F:calcium ion binding"/>
    <property type="evidence" value="ECO:0007669"/>
    <property type="project" value="InterPro"/>
</dbReference>
<keyword evidence="5" id="KW-0106">Calcium</keyword>
<dbReference type="PANTHER" id="PTHR45679">
    <property type="entry name" value="ER DEGRADATION-ENHANCING ALPHA-MANNOSIDASE-LIKE PROTEIN 2"/>
    <property type="match status" value="1"/>
</dbReference>
<evidence type="ECO:0000313" key="7">
    <source>
        <dbReference type="Proteomes" id="UP000268014"/>
    </source>
</evidence>
<feature type="binding site" evidence="5">
    <location>
        <position position="67"/>
    </location>
    <ligand>
        <name>Ca(2+)</name>
        <dbReference type="ChEBI" id="CHEBI:29108"/>
    </ligand>
</feature>
<evidence type="ECO:0000256" key="4">
    <source>
        <dbReference type="ARBA" id="ARBA00023180"/>
    </source>
</evidence>
<organism evidence="8">
    <name type="scientific">Haemonchus placei</name>
    <name type="common">Barber's pole worm</name>
    <dbReference type="NCBI Taxonomy" id="6290"/>
    <lineage>
        <taxon>Eukaryota</taxon>
        <taxon>Metazoa</taxon>
        <taxon>Ecdysozoa</taxon>
        <taxon>Nematoda</taxon>
        <taxon>Chromadorea</taxon>
        <taxon>Rhabditida</taxon>
        <taxon>Rhabditina</taxon>
        <taxon>Rhabditomorpha</taxon>
        <taxon>Strongyloidea</taxon>
        <taxon>Trichostrongylidae</taxon>
        <taxon>Haemonchus</taxon>
    </lineage>
</organism>
<name>A0A0N4WG89_HAEPC</name>
<dbReference type="GO" id="GO:0044322">
    <property type="term" value="C:endoplasmic reticulum quality control compartment"/>
    <property type="evidence" value="ECO:0007669"/>
    <property type="project" value="GOC"/>
</dbReference>
<evidence type="ECO:0000313" key="8">
    <source>
        <dbReference type="WBParaSite" id="HPLM_0000980301-mRNA-1"/>
    </source>
</evidence>
<dbReference type="InterPro" id="IPR012341">
    <property type="entry name" value="6hp_glycosidase-like_sf"/>
</dbReference>
<accession>A0A0N4WG89</accession>
<dbReference type="STRING" id="6290.A0A0N4WG89"/>
<dbReference type="SUPFAM" id="SSF48225">
    <property type="entry name" value="Seven-hairpin glycosidases"/>
    <property type="match status" value="1"/>
</dbReference>
<protein>
    <submittedName>
        <fullName evidence="8">Mannosyl-oligosaccharide 1,2-alpha-mannosidase</fullName>
    </submittedName>
</protein>
<dbReference type="OrthoDB" id="8118055at2759"/>
<comment type="subcellular location">
    <subcellularLocation>
        <location evidence="1">Endoplasmic reticulum</location>
    </subcellularLocation>
</comment>
<dbReference type="AlphaFoldDB" id="A0A0N4WG89"/>
<keyword evidence="4" id="KW-0325">Glycoprotein</keyword>
<evidence type="ECO:0000256" key="1">
    <source>
        <dbReference type="ARBA" id="ARBA00004240"/>
    </source>
</evidence>
<sequence length="133" mass="15411">MLIRIKLYDREGRGEKMESFFLAETTKYLYLIFDENNFLHNDGQKARIVDTPNGECVVDAGGYIFNTEAHPIDPAIVHCCSAQRQAEREAVRQWEDDYDLLSILDHRDTVSPVLLRKVRFSLGPFWTLSCKNL</sequence>
<keyword evidence="5" id="KW-0479">Metal-binding</keyword>
<evidence type="ECO:0000256" key="5">
    <source>
        <dbReference type="PIRSR" id="PIRSR601382-2"/>
    </source>
</evidence>
<evidence type="ECO:0000256" key="3">
    <source>
        <dbReference type="ARBA" id="ARBA00022824"/>
    </source>
</evidence>
<evidence type="ECO:0000256" key="2">
    <source>
        <dbReference type="ARBA" id="ARBA00007658"/>
    </source>
</evidence>
<dbReference type="GO" id="GO:0004571">
    <property type="term" value="F:mannosyl-oligosaccharide 1,2-alpha-mannosidase activity"/>
    <property type="evidence" value="ECO:0007669"/>
    <property type="project" value="InterPro"/>
</dbReference>
<dbReference type="InterPro" id="IPR044674">
    <property type="entry name" value="EDEM1/2/3"/>
</dbReference>